<protein>
    <submittedName>
        <fullName evidence="1">Uncharacterized protein</fullName>
    </submittedName>
</protein>
<evidence type="ECO:0000313" key="2">
    <source>
        <dbReference type="Proteomes" id="UP000008068"/>
    </source>
</evidence>
<sequence>MTIEREESVKVAERNMEDLKLDHQFNKENEPQDVQTHGENAAFGVSNKIQISNDNRSESSNVANKVNVNLVNDTSQESKEISEIQNTMDPEASGVQDDPVVIIEEKLDHQFREENVPETFQTLFKSHSIKMSGIEVRFRNAARLDLAKCEFV</sequence>
<keyword evidence="2" id="KW-1185">Reference proteome</keyword>
<dbReference type="Proteomes" id="UP000008068">
    <property type="component" value="Unassembled WGS sequence"/>
</dbReference>
<evidence type="ECO:0000313" key="1">
    <source>
        <dbReference type="EMBL" id="EGT43866.1"/>
    </source>
</evidence>
<dbReference type="HOGENOM" id="CLU_1723935_0_0_1"/>
<gene>
    <name evidence="1" type="ORF">CAEBREN_23009</name>
</gene>
<dbReference type="InParanoid" id="G0P372"/>
<accession>G0P372</accession>
<dbReference type="EMBL" id="GL380038">
    <property type="protein sequence ID" value="EGT43866.1"/>
    <property type="molecule type" value="Genomic_DNA"/>
</dbReference>
<dbReference type="AlphaFoldDB" id="G0P372"/>
<proteinExistence type="predicted"/>
<name>G0P372_CAEBE</name>
<reference evidence="2" key="1">
    <citation type="submission" date="2011-07" db="EMBL/GenBank/DDBJ databases">
        <authorList>
            <consortium name="Caenorhabditis brenneri Sequencing and Analysis Consortium"/>
            <person name="Wilson R.K."/>
        </authorList>
    </citation>
    <scope>NUCLEOTIDE SEQUENCE [LARGE SCALE GENOMIC DNA]</scope>
    <source>
        <strain evidence="2">PB2801</strain>
    </source>
</reference>
<organism evidence="2">
    <name type="scientific">Caenorhabditis brenneri</name>
    <name type="common">Nematode worm</name>
    <dbReference type="NCBI Taxonomy" id="135651"/>
    <lineage>
        <taxon>Eukaryota</taxon>
        <taxon>Metazoa</taxon>
        <taxon>Ecdysozoa</taxon>
        <taxon>Nematoda</taxon>
        <taxon>Chromadorea</taxon>
        <taxon>Rhabditida</taxon>
        <taxon>Rhabditina</taxon>
        <taxon>Rhabditomorpha</taxon>
        <taxon>Rhabditoidea</taxon>
        <taxon>Rhabditidae</taxon>
        <taxon>Peloderinae</taxon>
        <taxon>Caenorhabditis</taxon>
    </lineage>
</organism>